<name>A0A7I8JXT0_SPIIN</name>
<evidence type="ECO:0000313" key="2">
    <source>
        <dbReference type="Proteomes" id="UP000663760"/>
    </source>
</evidence>
<sequence length="88" mass="9353">MCLKVRCGSREGLACLGERGGGKTATLWLSDGCHPTERSWMEVGHGASSSGPRSKRRLFIASAPARGLLPDCAFDPLAGPTGWRILNL</sequence>
<organism evidence="1 2">
    <name type="scientific">Spirodela intermedia</name>
    <name type="common">Intermediate duckweed</name>
    <dbReference type="NCBI Taxonomy" id="51605"/>
    <lineage>
        <taxon>Eukaryota</taxon>
        <taxon>Viridiplantae</taxon>
        <taxon>Streptophyta</taxon>
        <taxon>Embryophyta</taxon>
        <taxon>Tracheophyta</taxon>
        <taxon>Spermatophyta</taxon>
        <taxon>Magnoliopsida</taxon>
        <taxon>Liliopsida</taxon>
        <taxon>Araceae</taxon>
        <taxon>Lemnoideae</taxon>
        <taxon>Spirodela</taxon>
    </lineage>
</organism>
<accession>A0A7I8JXT0</accession>
<dbReference type="Proteomes" id="UP000663760">
    <property type="component" value="Chromosome 1"/>
</dbReference>
<dbReference type="EMBL" id="LR746264">
    <property type="protein sequence ID" value="CAA7388571.1"/>
    <property type="molecule type" value="Genomic_DNA"/>
</dbReference>
<keyword evidence="2" id="KW-1185">Reference proteome</keyword>
<evidence type="ECO:0000313" key="1">
    <source>
        <dbReference type="EMBL" id="CAA7388571.1"/>
    </source>
</evidence>
<proteinExistence type="predicted"/>
<dbReference type="AlphaFoldDB" id="A0A7I8JXT0"/>
<protein>
    <submittedName>
        <fullName evidence="1">Uncharacterized protein</fullName>
    </submittedName>
</protein>
<reference evidence="1" key="1">
    <citation type="submission" date="2020-02" db="EMBL/GenBank/DDBJ databases">
        <authorList>
            <person name="Scholz U."/>
            <person name="Mascher M."/>
            <person name="Fiebig A."/>
        </authorList>
    </citation>
    <scope>NUCLEOTIDE SEQUENCE</scope>
</reference>
<gene>
    <name evidence="1" type="ORF">SI8410_01000780</name>
</gene>